<keyword evidence="3" id="KW-1185">Reference proteome</keyword>
<proteinExistence type="predicted"/>
<evidence type="ECO:0000256" key="1">
    <source>
        <dbReference type="SAM" id="Phobius"/>
    </source>
</evidence>
<keyword evidence="1" id="KW-0812">Transmembrane</keyword>
<keyword evidence="1" id="KW-0472">Membrane</keyword>
<protein>
    <recommendedName>
        <fullName evidence="4">Integral membrane protein</fullName>
    </recommendedName>
</protein>
<sequence>MTSRGARTARGAAIAAFAVFAASLAHTVGGGRPPGLLAVVLAMAFATPVAMILVGRRMRLRGTVVSALVAQSALHLFYALGSPGASASGTPVGAHALHSGAAIRIDGVIALDHGHAGMPVAHVVAAVLTVAFLAVLERAAALVSVVADLAGRGIRLLQAVLVGLPVPDMPGRARTTDRSDGPSGLGIRILSSLRHRGPPAGAATA</sequence>
<gene>
    <name evidence="2" type="ORF">GCM10025870_24570</name>
</gene>
<name>A0ABN6YDC6_9MICO</name>
<feature type="transmembrane region" description="Helical" evidence="1">
    <location>
        <begin position="116"/>
        <end position="136"/>
    </location>
</feature>
<organism evidence="2 3">
    <name type="scientific">Agromyces marinus</name>
    <dbReference type="NCBI Taxonomy" id="1389020"/>
    <lineage>
        <taxon>Bacteria</taxon>
        <taxon>Bacillati</taxon>
        <taxon>Actinomycetota</taxon>
        <taxon>Actinomycetes</taxon>
        <taxon>Micrococcales</taxon>
        <taxon>Microbacteriaceae</taxon>
        <taxon>Agromyces</taxon>
    </lineage>
</organism>
<accession>A0ABN6YDC6</accession>
<evidence type="ECO:0000313" key="2">
    <source>
        <dbReference type="EMBL" id="BDZ55384.1"/>
    </source>
</evidence>
<evidence type="ECO:0000313" key="3">
    <source>
        <dbReference type="Proteomes" id="UP001321477"/>
    </source>
</evidence>
<reference evidence="3" key="1">
    <citation type="journal article" date="2019" name="Int. J. Syst. Evol. Microbiol.">
        <title>The Global Catalogue of Microorganisms (GCM) 10K type strain sequencing project: providing services to taxonomists for standard genome sequencing and annotation.</title>
        <authorList>
            <consortium name="The Broad Institute Genomics Platform"/>
            <consortium name="The Broad Institute Genome Sequencing Center for Infectious Disease"/>
            <person name="Wu L."/>
            <person name="Ma J."/>
        </authorList>
    </citation>
    <scope>NUCLEOTIDE SEQUENCE [LARGE SCALE GENOMIC DNA]</scope>
    <source>
        <strain evidence="3">NBRC 109019</strain>
    </source>
</reference>
<feature type="transmembrane region" description="Helical" evidence="1">
    <location>
        <begin position="62"/>
        <end position="81"/>
    </location>
</feature>
<dbReference type="EMBL" id="AP027734">
    <property type="protein sequence ID" value="BDZ55384.1"/>
    <property type="molecule type" value="Genomic_DNA"/>
</dbReference>
<dbReference type="RefSeq" id="WP_234659819.1">
    <property type="nucleotide sequence ID" value="NZ_AP027734.1"/>
</dbReference>
<dbReference type="Proteomes" id="UP001321477">
    <property type="component" value="Chromosome"/>
</dbReference>
<evidence type="ECO:0008006" key="4">
    <source>
        <dbReference type="Google" id="ProtNLM"/>
    </source>
</evidence>
<feature type="transmembrane region" description="Helical" evidence="1">
    <location>
        <begin position="35"/>
        <end position="55"/>
    </location>
</feature>
<keyword evidence="1" id="KW-1133">Transmembrane helix</keyword>